<sequence length="79" mass="9055">MLIDVHWQNYLRRWCMSTAFLLLQSGARPAIGGFKGEPQDAPSGVNQKMKLELLKGEGVLFDDRGQLVDGERWWCDFEV</sequence>
<organism evidence="1 2">
    <name type="scientific">Lachnellula suecica</name>
    <dbReference type="NCBI Taxonomy" id="602035"/>
    <lineage>
        <taxon>Eukaryota</taxon>
        <taxon>Fungi</taxon>
        <taxon>Dikarya</taxon>
        <taxon>Ascomycota</taxon>
        <taxon>Pezizomycotina</taxon>
        <taxon>Leotiomycetes</taxon>
        <taxon>Helotiales</taxon>
        <taxon>Lachnaceae</taxon>
        <taxon>Lachnellula</taxon>
    </lineage>
</organism>
<evidence type="ECO:0000313" key="2">
    <source>
        <dbReference type="Proteomes" id="UP000469558"/>
    </source>
</evidence>
<dbReference type="OrthoDB" id="1907495at2759"/>
<dbReference type="AlphaFoldDB" id="A0A8T9BUR8"/>
<comment type="caution">
    <text evidence="1">The sequence shown here is derived from an EMBL/GenBank/DDBJ whole genome shotgun (WGS) entry which is preliminary data.</text>
</comment>
<evidence type="ECO:0000313" key="1">
    <source>
        <dbReference type="EMBL" id="TVY62786.1"/>
    </source>
</evidence>
<proteinExistence type="predicted"/>
<reference evidence="1 2" key="1">
    <citation type="submission" date="2018-05" db="EMBL/GenBank/DDBJ databases">
        <title>Genome sequencing and assembly of the regulated plant pathogen Lachnellula willkommii and related sister species for the development of diagnostic species identification markers.</title>
        <authorList>
            <person name="Giroux E."/>
            <person name="Bilodeau G."/>
        </authorList>
    </citation>
    <scope>NUCLEOTIDE SEQUENCE [LARGE SCALE GENOMIC DNA]</scope>
    <source>
        <strain evidence="1 2">CBS 268.59</strain>
    </source>
</reference>
<gene>
    <name evidence="1" type="ORF">LSUE1_G008447</name>
</gene>
<dbReference type="EMBL" id="QGMK01001919">
    <property type="protein sequence ID" value="TVY62786.1"/>
    <property type="molecule type" value="Genomic_DNA"/>
</dbReference>
<accession>A0A8T9BUR8</accession>
<keyword evidence="2" id="KW-1185">Reference proteome</keyword>
<dbReference type="Proteomes" id="UP000469558">
    <property type="component" value="Unassembled WGS sequence"/>
</dbReference>
<name>A0A8T9BUR8_9HELO</name>
<protein>
    <submittedName>
        <fullName evidence="1">Uncharacterized protein</fullName>
    </submittedName>
</protein>